<reference evidence="2" key="1">
    <citation type="journal article" date="2013" name="ISME J.">
        <title>A small predatory core genome in the divergent marine Bacteriovorax marinus SJ and the terrestrial Bdellovibrio bacteriovorus.</title>
        <authorList>
            <person name="Crossman L.C."/>
            <person name="Chen H."/>
            <person name="Cerdeno-Tarraga A.M."/>
            <person name="Brooks K."/>
            <person name="Quail M.A."/>
            <person name="Pineiro S.A."/>
            <person name="Hobley L."/>
            <person name="Sockett R.E."/>
            <person name="Bentley S.D."/>
            <person name="Parkhill J."/>
            <person name="Williams H.N."/>
            <person name="Stine O.C."/>
        </authorList>
    </citation>
    <scope>NUCLEOTIDE SEQUENCE [LARGE SCALE GENOMIC DNA]</scope>
    <source>
        <strain evidence="2">ATCC BAA-682 / DSM 15412 / SJ</strain>
    </source>
</reference>
<dbReference type="eggNOG" id="COG3637">
    <property type="taxonomic scope" value="Bacteria"/>
</dbReference>
<keyword evidence="2" id="KW-1185">Reference proteome</keyword>
<dbReference type="Proteomes" id="UP000008963">
    <property type="component" value="Chromosome"/>
</dbReference>
<dbReference type="KEGG" id="bmx:BMS_2419"/>
<dbReference type="EMBL" id="FQ312005">
    <property type="protein sequence ID" value="CBW27215.1"/>
    <property type="molecule type" value="Genomic_DNA"/>
</dbReference>
<sequence>MTRITLFKILILLILSVNSSALTYIGVAGNYSKVNYEPMEEYNVKPMGAGLGYLLGFRSGFLGLEFSYIGTDATGDIIHDGASNTINHNQKSFVGNMNVYLNPRLYFKFGYGVYKVTHSIENDVAAHTREAIASTYGFKSESHGGLNYGLAFDFFKKNRGFNVYASIDRYQFDSEGTTTTVQLGIKYIFKLGFQSLIRR</sequence>
<protein>
    <submittedName>
        <fullName evidence="1">Membrane protein</fullName>
    </submittedName>
</protein>
<dbReference type="RefSeq" id="WP_014244992.1">
    <property type="nucleotide sequence ID" value="NC_016620.1"/>
</dbReference>
<accession>E1X4Y9</accession>
<evidence type="ECO:0000313" key="2">
    <source>
        <dbReference type="Proteomes" id="UP000008963"/>
    </source>
</evidence>
<dbReference type="HOGENOM" id="CLU_1370537_0_0_7"/>
<dbReference type="OrthoDB" id="9934732at2"/>
<dbReference type="STRING" id="862908.BMS_2419"/>
<evidence type="ECO:0000313" key="1">
    <source>
        <dbReference type="EMBL" id="CBW27215.1"/>
    </source>
</evidence>
<organism evidence="1 2">
    <name type="scientific">Halobacteriovorax marinus (strain ATCC BAA-682 / DSM 15412 / SJ)</name>
    <name type="common">Bacteriovorax marinus</name>
    <dbReference type="NCBI Taxonomy" id="862908"/>
    <lineage>
        <taxon>Bacteria</taxon>
        <taxon>Pseudomonadati</taxon>
        <taxon>Bdellovibrionota</taxon>
        <taxon>Bacteriovoracia</taxon>
        <taxon>Bacteriovoracales</taxon>
        <taxon>Halobacteriovoraceae</taxon>
        <taxon>Halobacteriovorax</taxon>
    </lineage>
</organism>
<dbReference type="PATRIC" id="fig|862908.3.peg.2305"/>
<dbReference type="AlphaFoldDB" id="E1X4Y9"/>
<gene>
    <name evidence="1" type="ordered locus">BMS_2419</name>
</gene>
<proteinExistence type="predicted"/>
<name>E1X4Y9_HALMS</name>